<accession>A0ABW0ZGZ6</accession>
<evidence type="ECO:0000313" key="4">
    <source>
        <dbReference type="Proteomes" id="UP001596072"/>
    </source>
</evidence>
<feature type="domain" description="DUF6194" evidence="2">
    <location>
        <begin position="1"/>
        <end position="152"/>
    </location>
</feature>
<feature type="region of interest" description="Disordered" evidence="1">
    <location>
        <begin position="143"/>
        <end position="166"/>
    </location>
</feature>
<dbReference type="InterPro" id="IPR045676">
    <property type="entry name" value="DUF6194"/>
</dbReference>
<evidence type="ECO:0000256" key="1">
    <source>
        <dbReference type="SAM" id="MobiDB-lite"/>
    </source>
</evidence>
<dbReference type="Pfam" id="PF19694">
    <property type="entry name" value="DUF6194"/>
    <property type="match status" value="1"/>
</dbReference>
<evidence type="ECO:0000259" key="2">
    <source>
        <dbReference type="Pfam" id="PF19694"/>
    </source>
</evidence>
<sequence>MSMDRLLETIRAFDGVLELAPDEGSAFPEIAWGDHFFYYSPSGQVPAREQPYATIVTKNYPGDALCDLDHPDRWRLNIHVGTNAFLELTGESSRALTTPWDYAAADVVLPHPVYRAQGWVSIVNPGRRTHVLATDLLRQAHEDARRRADRRSATEQPVVDTGQDGT</sequence>
<comment type="caution">
    <text evidence="3">The sequence shown here is derived from an EMBL/GenBank/DDBJ whole genome shotgun (WGS) entry which is preliminary data.</text>
</comment>
<dbReference type="EMBL" id="JBHSNS010000001">
    <property type="protein sequence ID" value="MFC5727800.1"/>
    <property type="molecule type" value="Genomic_DNA"/>
</dbReference>
<name>A0ABW0ZGZ6_9ACTN</name>
<reference evidence="4" key="1">
    <citation type="journal article" date="2019" name="Int. J. Syst. Evol. Microbiol.">
        <title>The Global Catalogue of Microorganisms (GCM) 10K type strain sequencing project: providing services to taxonomists for standard genome sequencing and annotation.</title>
        <authorList>
            <consortium name="The Broad Institute Genomics Platform"/>
            <consortium name="The Broad Institute Genome Sequencing Center for Infectious Disease"/>
            <person name="Wu L."/>
            <person name="Ma J."/>
        </authorList>
    </citation>
    <scope>NUCLEOTIDE SEQUENCE [LARGE SCALE GENOMIC DNA]</scope>
    <source>
        <strain evidence="4">YIM 94188</strain>
    </source>
</reference>
<gene>
    <name evidence="3" type="ORF">ACFPQB_02640</name>
</gene>
<keyword evidence="4" id="KW-1185">Reference proteome</keyword>
<feature type="compositionally biased region" description="Basic and acidic residues" evidence="1">
    <location>
        <begin position="143"/>
        <end position="153"/>
    </location>
</feature>
<organism evidence="3 4">
    <name type="scientific">Nocardioides vastitatis</name>
    <dbReference type="NCBI Taxonomy" id="2568655"/>
    <lineage>
        <taxon>Bacteria</taxon>
        <taxon>Bacillati</taxon>
        <taxon>Actinomycetota</taxon>
        <taxon>Actinomycetes</taxon>
        <taxon>Propionibacteriales</taxon>
        <taxon>Nocardioidaceae</taxon>
        <taxon>Nocardioides</taxon>
    </lineage>
</organism>
<dbReference type="RefSeq" id="WP_136436252.1">
    <property type="nucleotide sequence ID" value="NZ_JBHSNS010000001.1"/>
</dbReference>
<dbReference type="Proteomes" id="UP001596072">
    <property type="component" value="Unassembled WGS sequence"/>
</dbReference>
<evidence type="ECO:0000313" key="3">
    <source>
        <dbReference type="EMBL" id="MFC5727800.1"/>
    </source>
</evidence>
<proteinExistence type="predicted"/>
<protein>
    <submittedName>
        <fullName evidence="3">DUF6194 family protein</fullName>
    </submittedName>
</protein>